<dbReference type="PANTHER" id="PTHR38133:SF1">
    <property type="entry name" value="SLR1429 PROTEIN"/>
    <property type="match status" value="1"/>
</dbReference>
<dbReference type="Proteomes" id="UP000233750">
    <property type="component" value="Unassembled WGS sequence"/>
</dbReference>
<reference evidence="3 4" key="1">
    <citation type="submission" date="2017-12" db="EMBL/GenBank/DDBJ databases">
        <title>Sequencing the genomes of 1000 Actinobacteria strains.</title>
        <authorList>
            <person name="Klenk H.-P."/>
        </authorList>
    </citation>
    <scope>NUCLEOTIDE SEQUENCE [LARGE SCALE GENOMIC DNA]</scope>
    <source>
        <strain evidence="3 4">DSM 45165</strain>
    </source>
</reference>
<dbReference type="Pfam" id="PF04434">
    <property type="entry name" value="SWIM"/>
    <property type="match status" value="1"/>
</dbReference>
<evidence type="ECO:0000256" key="1">
    <source>
        <dbReference type="PROSITE-ProRule" id="PRU00325"/>
    </source>
</evidence>
<comment type="caution">
    <text evidence="3">The sequence shown here is derived from an EMBL/GenBank/DDBJ whole genome shotgun (WGS) entry which is preliminary data.</text>
</comment>
<dbReference type="AlphaFoldDB" id="A0A2N3WU04"/>
<name>A0A2N3WU04_9PSEU</name>
<proteinExistence type="predicted"/>
<protein>
    <submittedName>
        <fullName evidence="3">Zn finger protein</fullName>
    </submittedName>
</protein>
<accession>A0A2N3WU04</accession>
<keyword evidence="1" id="KW-0863">Zinc-finger</keyword>
<dbReference type="EMBL" id="PJMY01000003">
    <property type="protein sequence ID" value="PKV97325.1"/>
    <property type="molecule type" value="Genomic_DNA"/>
</dbReference>
<keyword evidence="1" id="KW-0862">Zinc</keyword>
<dbReference type="PANTHER" id="PTHR38133">
    <property type="entry name" value="SLR1429 PROTEIN"/>
    <property type="match status" value="1"/>
</dbReference>
<evidence type="ECO:0000313" key="3">
    <source>
        <dbReference type="EMBL" id="PKV97325.1"/>
    </source>
</evidence>
<keyword evidence="1" id="KW-0479">Metal-binding</keyword>
<dbReference type="PROSITE" id="PS50966">
    <property type="entry name" value="ZF_SWIM"/>
    <property type="match status" value="1"/>
</dbReference>
<organism evidence="3 4">
    <name type="scientific">Amycolatopsis echigonensis</name>
    <dbReference type="NCBI Taxonomy" id="2576905"/>
    <lineage>
        <taxon>Bacteria</taxon>
        <taxon>Bacillati</taxon>
        <taxon>Actinomycetota</taxon>
        <taxon>Actinomycetes</taxon>
        <taxon>Pseudonocardiales</taxon>
        <taxon>Pseudonocardiaceae</taxon>
        <taxon>Amycolatopsis</taxon>
    </lineage>
</organism>
<dbReference type="GO" id="GO:0008270">
    <property type="term" value="F:zinc ion binding"/>
    <property type="evidence" value="ECO:0007669"/>
    <property type="project" value="UniProtKB-KW"/>
</dbReference>
<sequence length="218" mass="23675">MTDRVRGFPAFPARAGRGPFARTWWGRAWLQAMEDTALDLRQLKKGRSYAAAGLVGPITVSPGLITATTEDADDADDGPYRTGVHLAELSATDWELLLDRAADHSGHLAALLDRHLPPELAEVVPLLPGIGDLDPDCDCPGWELPCRHAAALSFQVAWLLDADPFLLLLARGRTEQEILDELGRRTATRVTTGVLAADAYARAVPPLPDLAEFTPRVR</sequence>
<feature type="domain" description="SWIM-type" evidence="2">
    <location>
        <begin position="122"/>
        <end position="157"/>
    </location>
</feature>
<dbReference type="InterPro" id="IPR007527">
    <property type="entry name" value="Znf_SWIM"/>
</dbReference>
<evidence type="ECO:0000259" key="2">
    <source>
        <dbReference type="PROSITE" id="PS50966"/>
    </source>
</evidence>
<gene>
    <name evidence="3" type="ORF">ATK30_8300</name>
</gene>
<dbReference type="OrthoDB" id="188274at2"/>
<keyword evidence="4" id="KW-1185">Reference proteome</keyword>
<evidence type="ECO:0000313" key="4">
    <source>
        <dbReference type="Proteomes" id="UP000233750"/>
    </source>
</evidence>
<dbReference type="RefSeq" id="WP_101440061.1">
    <property type="nucleotide sequence ID" value="NZ_PJMY01000003.1"/>
</dbReference>